<accession>A0A944M8E3</accession>
<dbReference type="PANTHER" id="PTHR42938">
    <property type="entry name" value="FORMATE DEHYDROGENASE 1"/>
    <property type="match status" value="1"/>
</dbReference>
<gene>
    <name evidence="8" type="ORF">KME65_06875</name>
</gene>
<dbReference type="PROSITE" id="PS00670">
    <property type="entry name" value="D_2_HYDROXYACID_DH_2"/>
    <property type="match status" value="1"/>
</dbReference>
<dbReference type="InterPro" id="IPR036291">
    <property type="entry name" value="NAD(P)-bd_dom_sf"/>
</dbReference>
<reference evidence="8 9" key="1">
    <citation type="submission" date="2021-05" db="EMBL/GenBank/DDBJ databases">
        <title>Genetic and Functional Diversity in Clade A Lucinid endosymbionts from the Bahamas.</title>
        <authorList>
            <person name="Giani N.M."/>
            <person name="Engel A.S."/>
            <person name="Campbell B.J."/>
        </authorList>
    </citation>
    <scope>NUCLEOTIDE SEQUENCE [LARGE SCALE GENOMIC DNA]</scope>
    <source>
        <strain evidence="8">LUC16012Gg_MoonRockCtena</strain>
    </source>
</reference>
<evidence type="ECO:0000313" key="8">
    <source>
        <dbReference type="EMBL" id="MBT2988672.1"/>
    </source>
</evidence>
<dbReference type="PROSITE" id="PS00065">
    <property type="entry name" value="D_2_HYDROXYACID_DH_1"/>
    <property type="match status" value="1"/>
</dbReference>
<keyword evidence="2 5" id="KW-0560">Oxidoreductase</keyword>
<dbReference type="GO" id="GO:0051287">
    <property type="term" value="F:NAD binding"/>
    <property type="evidence" value="ECO:0007669"/>
    <property type="project" value="InterPro"/>
</dbReference>
<dbReference type="Proteomes" id="UP000770889">
    <property type="component" value="Unassembled WGS sequence"/>
</dbReference>
<proteinExistence type="inferred from homology"/>
<dbReference type="GO" id="GO:0016616">
    <property type="term" value="F:oxidoreductase activity, acting on the CH-OH group of donors, NAD or NADP as acceptor"/>
    <property type="evidence" value="ECO:0007669"/>
    <property type="project" value="InterPro"/>
</dbReference>
<dbReference type="EMBL" id="JAHHGM010000005">
    <property type="protein sequence ID" value="MBT2988672.1"/>
    <property type="molecule type" value="Genomic_DNA"/>
</dbReference>
<dbReference type="SUPFAM" id="SSF51735">
    <property type="entry name" value="NAD(P)-binding Rossmann-fold domains"/>
    <property type="match status" value="1"/>
</dbReference>
<dbReference type="InterPro" id="IPR029752">
    <property type="entry name" value="D-isomer_DH_CS1"/>
</dbReference>
<dbReference type="Pfam" id="PF02826">
    <property type="entry name" value="2-Hacid_dh_C"/>
    <property type="match status" value="1"/>
</dbReference>
<dbReference type="PANTHER" id="PTHR42938:SF47">
    <property type="entry name" value="HYDROXYPYRUVATE REDUCTASE"/>
    <property type="match status" value="1"/>
</dbReference>
<organism evidence="8 9">
    <name type="scientific">Candidatus Thiodiazotropha taylori</name>
    <dbReference type="NCBI Taxonomy" id="2792791"/>
    <lineage>
        <taxon>Bacteria</taxon>
        <taxon>Pseudomonadati</taxon>
        <taxon>Pseudomonadota</taxon>
        <taxon>Gammaproteobacteria</taxon>
        <taxon>Chromatiales</taxon>
        <taxon>Sedimenticolaceae</taxon>
        <taxon>Candidatus Thiodiazotropha</taxon>
    </lineage>
</organism>
<feature type="domain" description="D-isomer specific 2-hydroxyacid dehydrogenase catalytic" evidence="6">
    <location>
        <begin position="20"/>
        <end position="306"/>
    </location>
</feature>
<dbReference type="SUPFAM" id="SSF55021">
    <property type="entry name" value="ACT-like"/>
    <property type="match status" value="1"/>
</dbReference>
<evidence type="ECO:0000256" key="3">
    <source>
        <dbReference type="ARBA" id="ARBA00023027"/>
    </source>
</evidence>
<dbReference type="Gene3D" id="3.30.70.260">
    <property type="match status" value="1"/>
</dbReference>
<evidence type="ECO:0000256" key="1">
    <source>
        <dbReference type="ARBA" id="ARBA00005854"/>
    </source>
</evidence>
<dbReference type="CDD" id="cd12174">
    <property type="entry name" value="PGDH_like_3"/>
    <property type="match status" value="1"/>
</dbReference>
<evidence type="ECO:0000256" key="5">
    <source>
        <dbReference type="RuleBase" id="RU003719"/>
    </source>
</evidence>
<dbReference type="Pfam" id="PF00389">
    <property type="entry name" value="2-Hacid_dh"/>
    <property type="match status" value="1"/>
</dbReference>
<evidence type="ECO:0000259" key="6">
    <source>
        <dbReference type="Pfam" id="PF00389"/>
    </source>
</evidence>
<dbReference type="InterPro" id="IPR045865">
    <property type="entry name" value="ACT-like_dom_sf"/>
</dbReference>
<comment type="pathway">
    <text evidence="4">Amino-acid biosynthesis.</text>
</comment>
<dbReference type="InterPro" id="IPR029753">
    <property type="entry name" value="D-isomer_DH_CS"/>
</dbReference>
<sequence>MYKILTLNNISVAGLDRLPRDTYEVASEITHPDAILLRSHKMHGMSIPETVKAVGRAGAGVNNIPVAEMTEKGIPVFNAPGANANAVKELVLAGALLAARNLGQAWRFATELAGDDGVISKQVESGKKNFVGFELPGRTMGVIGLGAIGVKVANACRALGMNVIGYDPTITVQSAWKLASEVEQALSVDDLLSKSDFVSFHVPLTDTTANMINADRLNLMKPGSVLLNFARNGIIDDQATVEALDSGQLYAYVCDFPSNLLKDHPRVITLPHLGASTKEAEDNCAIMVAEQVRDYLENGNITNSVNFPDINLPRNGGFRIAVVNNNVPNMVGQISTDLANEGLNILDMLNKSRDNIAVTLLDVDKQPSRELLQTLASIDGVLSVRSLSGNGSE</sequence>
<evidence type="ECO:0000313" key="9">
    <source>
        <dbReference type="Proteomes" id="UP000770889"/>
    </source>
</evidence>
<dbReference type="Gene3D" id="3.40.50.720">
    <property type="entry name" value="NAD(P)-binding Rossmann-like Domain"/>
    <property type="match status" value="2"/>
</dbReference>
<dbReference type="InterPro" id="IPR006139">
    <property type="entry name" value="D-isomer_2_OHA_DH_cat_dom"/>
</dbReference>
<protein>
    <submittedName>
        <fullName evidence="8">3-phosphoglycerate dehydrogenase</fullName>
    </submittedName>
</protein>
<name>A0A944M8E3_9GAMM</name>
<comment type="caution">
    <text evidence="8">The sequence shown here is derived from an EMBL/GenBank/DDBJ whole genome shotgun (WGS) entry which is preliminary data.</text>
</comment>
<evidence type="ECO:0000256" key="2">
    <source>
        <dbReference type="ARBA" id="ARBA00023002"/>
    </source>
</evidence>
<comment type="similarity">
    <text evidence="1 5">Belongs to the D-isomer specific 2-hydroxyacid dehydrogenase family.</text>
</comment>
<evidence type="ECO:0000259" key="7">
    <source>
        <dbReference type="Pfam" id="PF02826"/>
    </source>
</evidence>
<feature type="domain" description="D-isomer specific 2-hydroxyacid dehydrogenase NAD-binding" evidence="7">
    <location>
        <begin position="122"/>
        <end position="274"/>
    </location>
</feature>
<keyword evidence="3" id="KW-0520">NAD</keyword>
<dbReference type="InterPro" id="IPR006140">
    <property type="entry name" value="D-isomer_DH_NAD-bd"/>
</dbReference>
<dbReference type="SUPFAM" id="SSF52283">
    <property type="entry name" value="Formate/glycerate dehydrogenase catalytic domain-like"/>
    <property type="match status" value="1"/>
</dbReference>
<evidence type="ECO:0000256" key="4">
    <source>
        <dbReference type="ARBA" id="ARBA00029440"/>
    </source>
</evidence>
<dbReference type="AlphaFoldDB" id="A0A944M8E3"/>